<keyword evidence="10 14" id="KW-0067">ATP-binding</keyword>
<reference evidence="18 20" key="1">
    <citation type="submission" date="2019-09" db="EMBL/GenBank/DDBJ databases">
        <title>Prevalence, distribution, and phylogeny of type two toxin-antitoxin genes possessed by Cronobacter species where C. sakazakii homologs follow sequence type lineages.</title>
        <authorList>
            <person name="Finkelstein S."/>
            <person name="Negrete F."/>
            <person name="Jang H."/>
            <person name="Gopinath G.R."/>
            <person name="Tall B.D."/>
        </authorList>
    </citation>
    <scope>NUCLEOTIDE SEQUENCE [LARGE SCALE GENOMIC DNA]</scope>
    <source>
        <strain evidence="18 20">MOD1_Comp4</strain>
    </source>
</reference>
<dbReference type="Pfam" id="PF13675">
    <property type="entry name" value="PilJ"/>
    <property type="match status" value="1"/>
</dbReference>
<evidence type="ECO:0000256" key="12">
    <source>
        <dbReference type="ARBA" id="ARBA00023012"/>
    </source>
</evidence>
<dbReference type="GO" id="GO:0005886">
    <property type="term" value="C:plasma membrane"/>
    <property type="evidence" value="ECO:0007669"/>
    <property type="project" value="UniProtKB-SubCell"/>
</dbReference>
<comment type="catalytic activity">
    <reaction evidence="1 14">
        <text>ATP + protein L-histidine = ADP + protein N-phospho-L-histidine.</text>
        <dbReference type="EC" id="2.7.13.3"/>
    </reaction>
</comment>
<evidence type="ECO:0000256" key="3">
    <source>
        <dbReference type="ARBA" id="ARBA00022475"/>
    </source>
</evidence>
<keyword evidence="5" id="KW-0597">Phosphoprotein</keyword>
<evidence type="ECO:0000256" key="6">
    <source>
        <dbReference type="ARBA" id="ARBA00022679"/>
    </source>
</evidence>
<keyword evidence="12 14" id="KW-0902">Two-component regulatory system</keyword>
<feature type="domain" description="HAMP" evidence="17">
    <location>
        <begin position="176"/>
        <end position="228"/>
    </location>
</feature>
<evidence type="ECO:0000256" key="10">
    <source>
        <dbReference type="ARBA" id="ARBA00022840"/>
    </source>
</evidence>
<dbReference type="SMART" id="SM00387">
    <property type="entry name" value="HATPase_c"/>
    <property type="match status" value="1"/>
</dbReference>
<evidence type="ECO:0000256" key="14">
    <source>
        <dbReference type="PIRNR" id="PIRNR003167"/>
    </source>
</evidence>
<evidence type="ECO:0000256" key="11">
    <source>
        <dbReference type="ARBA" id="ARBA00022989"/>
    </source>
</evidence>
<keyword evidence="11 15" id="KW-1133">Transmembrane helix</keyword>
<feature type="transmembrane region" description="Helical" evidence="15">
    <location>
        <begin position="154"/>
        <end position="174"/>
    </location>
</feature>
<keyword evidence="9 14" id="KW-0418">Kinase</keyword>
<dbReference type="InterPro" id="IPR011712">
    <property type="entry name" value="Sig_transdc_His_kin_sub3_dim/P"/>
</dbReference>
<dbReference type="GeneID" id="56730374"/>
<dbReference type="Proteomes" id="UP000548673">
    <property type="component" value="Unassembled WGS sequence"/>
</dbReference>
<reference evidence="19 21" key="2">
    <citation type="submission" date="2020-05" db="EMBL/GenBank/DDBJ databases">
        <title>The draft genome of Cronobacter sakazakii strain 145005.</title>
        <authorList>
            <person name="Yang J."/>
            <person name="Liu L."/>
            <person name="Feng Y."/>
            <person name="Zong Z."/>
        </authorList>
    </citation>
    <scope>NUCLEOTIDE SEQUENCE [LARGE SCALE GENOMIC DNA]</scope>
    <source>
        <strain evidence="19 21">145005</strain>
    </source>
</reference>
<sequence length="602" mass="67638">MLKRRFSPLTLANQLAIIVLLLAGLGMGGMALAGWLAQGVQGSAHAINKAGSLRMQSYRLLAAVPVGTTRTDMFNEMERTAWSDELQQAAVRDGQQAALLAIQRYWRQHLAPALRDAHSPQEVSGQVTQFVGQIDALVSAFDSSTEHRIAQIVMLQRGMALLMGLLLLFTLLWLRRRLLRPWRQLLEIAHAVGHRDFSQRASVSGRDEMATLGHALNSMSAELAESYASLEQRVQEKTAGLEQKNQILSFLWEANRRLHSDVPLCERLAPVLTRLQNLTLLRDIALRVYEVDDEEHYQEFVWQPDERCDEIGCHLCPRHLRTESETGTTLKWRLGDLHTQYGLLLATLPAGCHLSRDQQQMIDTLMEQLTATLALERQQERKQQLLVMEERAAIARELHDSIAQSLSCMKMQISCLQMQGDALPQESRELLGQIRHELNASWRQLRELLTTFRLQLNEPGLKAALVASCQEFSARLGFPVVLDYQLPPRLVPSHQAIHLVQIAREALNNAFKHADASEIRVSVTLQEGQVRLCVADNGRGLPDNAGRTNHYGLIIMRDRAQSLRGDCQVRRRAEGGTEVVVTFIPDAPFSSVPALPEGEVHE</sequence>
<keyword evidence="4 14" id="KW-0997">Cell inner membrane</keyword>
<dbReference type="InterPro" id="IPR050482">
    <property type="entry name" value="Sensor_HK_TwoCompSys"/>
</dbReference>
<protein>
    <recommendedName>
        <fullName evidence="14">Sensor protein</fullName>
        <ecNumber evidence="14">2.7.13.3</ecNumber>
    </recommendedName>
</protein>
<dbReference type="CDD" id="cd06225">
    <property type="entry name" value="HAMP"/>
    <property type="match status" value="1"/>
</dbReference>
<dbReference type="Gene3D" id="3.30.565.10">
    <property type="entry name" value="Histidine kinase-like ATPase, C-terminal domain"/>
    <property type="match status" value="1"/>
</dbReference>
<dbReference type="InterPro" id="IPR029095">
    <property type="entry name" value="NarX-like_N"/>
</dbReference>
<dbReference type="EMBL" id="JABTXY010000024">
    <property type="protein sequence ID" value="NYV42977.1"/>
    <property type="molecule type" value="Genomic_DNA"/>
</dbReference>
<dbReference type="CDD" id="cd22900">
    <property type="entry name" value="NarX_sensor"/>
    <property type="match status" value="1"/>
</dbReference>
<dbReference type="PROSITE" id="PS50885">
    <property type="entry name" value="HAMP"/>
    <property type="match status" value="1"/>
</dbReference>
<dbReference type="PROSITE" id="PS50109">
    <property type="entry name" value="HIS_KIN"/>
    <property type="match status" value="1"/>
</dbReference>
<dbReference type="AlphaFoldDB" id="A0A2S9UGT2"/>
<evidence type="ECO:0000313" key="20">
    <source>
        <dbReference type="Proteomes" id="UP000439917"/>
    </source>
</evidence>
<dbReference type="InterPro" id="IPR003594">
    <property type="entry name" value="HATPase_dom"/>
</dbReference>
<dbReference type="NCBIfam" id="NF007896">
    <property type="entry name" value="PRK10600.1"/>
    <property type="match status" value="1"/>
</dbReference>
<comment type="subcellular location">
    <subcellularLocation>
        <location evidence="2">Cell inner membrane</location>
        <topology evidence="2">Multi-pass membrane protein</topology>
    </subcellularLocation>
</comment>
<accession>A0A2S9UGT2</accession>
<evidence type="ECO:0000259" key="16">
    <source>
        <dbReference type="PROSITE" id="PS50109"/>
    </source>
</evidence>
<dbReference type="InterPro" id="IPR036890">
    <property type="entry name" value="HATPase_C_sf"/>
</dbReference>
<evidence type="ECO:0000313" key="19">
    <source>
        <dbReference type="EMBL" id="NYV42977.1"/>
    </source>
</evidence>
<dbReference type="EC" id="2.7.13.3" evidence="14"/>
<dbReference type="InterPro" id="IPR005467">
    <property type="entry name" value="His_kinase_dom"/>
</dbReference>
<dbReference type="GO" id="GO:0046983">
    <property type="term" value="F:protein dimerization activity"/>
    <property type="evidence" value="ECO:0007669"/>
    <property type="project" value="UniProtKB-UniRule"/>
</dbReference>
<proteinExistence type="predicted"/>
<dbReference type="PANTHER" id="PTHR24421">
    <property type="entry name" value="NITRATE/NITRITE SENSOR PROTEIN NARX-RELATED"/>
    <property type="match status" value="1"/>
</dbReference>
<feature type="domain" description="Histidine kinase" evidence="16">
    <location>
        <begin position="393"/>
        <end position="587"/>
    </location>
</feature>
<dbReference type="CDD" id="cd16917">
    <property type="entry name" value="HATPase_UhpB-NarQ-NarX-like"/>
    <property type="match status" value="1"/>
</dbReference>
<evidence type="ECO:0000259" key="17">
    <source>
        <dbReference type="PROSITE" id="PS50885"/>
    </source>
</evidence>
<evidence type="ECO:0000256" key="7">
    <source>
        <dbReference type="ARBA" id="ARBA00022692"/>
    </source>
</evidence>
<dbReference type="KEGG" id="csj:CSK29544_02820"/>
<organism evidence="19 21">
    <name type="scientific">Cronobacter sakazakii</name>
    <name type="common">Enterobacter sakazakii</name>
    <dbReference type="NCBI Taxonomy" id="28141"/>
    <lineage>
        <taxon>Bacteria</taxon>
        <taxon>Pseudomonadati</taxon>
        <taxon>Pseudomonadota</taxon>
        <taxon>Gammaproteobacteria</taxon>
        <taxon>Enterobacterales</taxon>
        <taxon>Enterobacteriaceae</taxon>
        <taxon>Cronobacter</taxon>
    </lineage>
</organism>
<dbReference type="InterPro" id="IPR042295">
    <property type="entry name" value="NarX-like_N_sf"/>
</dbReference>
<keyword evidence="3 14" id="KW-1003">Cell membrane</keyword>
<dbReference type="RefSeq" id="WP_004386019.1">
    <property type="nucleotide sequence ID" value="NZ_CAWNSY010000133.1"/>
</dbReference>
<evidence type="ECO:0000256" key="1">
    <source>
        <dbReference type="ARBA" id="ARBA00000085"/>
    </source>
</evidence>
<dbReference type="EMBL" id="WAGF01000007">
    <property type="protein sequence ID" value="KAB0879779.1"/>
    <property type="molecule type" value="Genomic_DNA"/>
</dbReference>
<dbReference type="STRING" id="28141.CSK29544_02820"/>
<comment type="caution">
    <text evidence="19">The sequence shown here is derived from an EMBL/GenBank/DDBJ whole genome shotgun (WGS) entry which is preliminary data.</text>
</comment>
<dbReference type="SUPFAM" id="SSF55874">
    <property type="entry name" value="ATPase domain of HSP90 chaperone/DNA topoisomerase II/histidine kinase"/>
    <property type="match status" value="1"/>
</dbReference>
<dbReference type="Pfam" id="PF07730">
    <property type="entry name" value="HisKA_3"/>
    <property type="match status" value="1"/>
</dbReference>
<evidence type="ECO:0000256" key="2">
    <source>
        <dbReference type="ARBA" id="ARBA00004429"/>
    </source>
</evidence>
<dbReference type="SUPFAM" id="SSF158472">
    <property type="entry name" value="HAMP domain-like"/>
    <property type="match status" value="1"/>
</dbReference>
<keyword evidence="8 14" id="KW-0547">Nucleotide-binding</keyword>
<evidence type="ECO:0000313" key="18">
    <source>
        <dbReference type="EMBL" id="KAB0879779.1"/>
    </source>
</evidence>
<dbReference type="GO" id="GO:0000155">
    <property type="term" value="F:phosphorelay sensor kinase activity"/>
    <property type="evidence" value="ECO:0007669"/>
    <property type="project" value="UniProtKB-UniRule"/>
</dbReference>
<gene>
    <name evidence="19" type="primary">narX</name>
    <name evidence="18" type="ORF">FZI38_07045</name>
    <name evidence="19" type="ORF">HRR37_11475</name>
</gene>
<evidence type="ECO:0000256" key="15">
    <source>
        <dbReference type="SAM" id="Phobius"/>
    </source>
</evidence>
<dbReference type="SMART" id="SM00304">
    <property type="entry name" value="HAMP"/>
    <property type="match status" value="1"/>
</dbReference>
<keyword evidence="6 14" id="KW-0808">Transferase</keyword>
<evidence type="ECO:0000256" key="8">
    <source>
        <dbReference type="ARBA" id="ARBA00022741"/>
    </source>
</evidence>
<dbReference type="Pfam" id="PF02518">
    <property type="entry name" value="HATPase_c"/>
    <property type="match status" value="1"/>
</dbReference>
<name>A0A2S9UGT2_CROSK</name>
<dbReference type="Proteomes" id="UP000439917">
    <property type="component" value="Unassembled WGS sequence"/>
</dbReference>
<keyword evidence="13 14" id="KW-0472">Membrane</keyword>
<dbReference type="Gene3D" id="1.20.120.960">
    <property type="entry name" value="Histidine kinase NarX, sensor domain"/>
    <property type="match status" value="1"/>
</dbReference>
<dbReference type="GO" id="GO:0005524">
    <property type="term" value="F:ATP binding"/>
    <property type="evidence" value="ECO:0007669"/>
    <property type="project" value="UniProtKB-UniRule"/>
</dbReference>
<dbReference type="Pfam" id="PF00672">
    <property type="entry name" value="HAMP"/>
    <property type="match status" value="1"/>
</dbReference>
<evidence type="ECO:0000256" key="5">
    <source>
        <dbReference type="ARBA" id="ARBA00022553"/>
    </source>
</evidence>
<dbReference type="PANTHER" id="PTHR24421:SF51">
    <property type="entry name" value="NITRATE_NITRITE SENSOR PROTEIN NARX"/>
    <property type="match status" value="1"/>
</dbReference>
<keyword evidence="7 15" id="KW-0812">Transmembrane</keyword>
<dbReference type="InterPro" id="IPR016380">
    <property type="entry name" value="Sig_transdc_His_kin_NarX/NarQ"/>
</dbReference>
<evidence type="ECO:0000256" key="13">
    <source>
        <dbReference type="ARBA" id="ARBA00023136"/>
    </source>
</evidence>
<dbReference type="PIRSF" id="PIRSF003167">
    <property type="entry name" value="STHK_NarX/NarQ"/>
    <property type="match status" value="1"/>
</dbReference>
<evidence type="ECO:0000313" key="21">
    <source>
        <dbReference type="Proteomes" id="UP000548673"/>
    </source>
</evidence>
<evidence type="ECO:0000256" key="9">
    <source>
        <dbReference type="ARBA" id="ARBA00022777"/>
    </source>
</evidence>
<dbReference type="Gene3D" id="1.20.5.1930">
    <property type="match status" value="1"/>
</dbReference>
<dbReference type="InterPro" id="IPR003660">
    <property type="entry name" value="HAMP_dom"/>
</dbReference>
<evidence type="ECO:0000256" key="4">
    <source>
        <dbReference type="ARBA" id="ARBA00022519"/>
    </source>
</evidence>
<dbReference type="Gene3D" id="1.10.287.130">
    <property type="match status" value="1"/>
</dbReference>